<keyword evidence="3" id="KW-1185">Reference proteome</keyword>
<feature type="domain" description="DNA topoisomerase IB N-terminal" evidence="1">
    <location>
        <begin position="21"/>
        <end position="69"/>
    </location>
</feature>
<dbReference type="InterPro" id="IPR049331">
    <property type="entry name" value="Top1B_N_bact"/>
</dbReference>
<dbReference type="Gene3D" id="3.30.66.10">
    <property type="entry name" value="DNA topoisomerase I domain"/>
    <property type="match status" value="1"/>
</dbReference>
<gene>
    <name evidence="2" type="ORF">QT969_09400</name>
</gene>
<dbReference type="Proteomes" id="UP001233164">
    <property type="component" value="Unassembled WGS sequence"/>
</dbReference>
<protein>
    <submittedName>
        <fullName evidence="2">DNA topoisomerase IB</fullName>
    </submittedName>
</protein>
<accession>A0ABT7RLK8</accession>
<evidence type="ECO:0000259" key="1">
    <source>
        <dbReference type="Pfam" id="PF21338"/>
    </source>
</evidence>
<name>A0ABT7RLK8_9NOCA</name>
<proteinExistence type="predicted"/>
<reference evidence="2 3" key="1">
    <citation type="submission" date="2023-06" db="EMBL/GenBank/DDBJ databases">
        <title>Rhodococcus indonesiensis sp. nov a new member of the Rhodococcus ruber lineage isolated from a sediment of neutral hot spring.</title>
        <authorList>
            <person name="Kusuma A.B."/>
            <person name="Fenylestari G."/>
            <person name="Ammar F."/>
            <person name="Nouioui I."/>
            <person name="Goodfellow M."/>
        </authorList>
    </citation>
    <scope>NUCLEOTIDE SEQUENCE [LARGE SCALE GENOMIC DNA]</scope>
    <source>
        <strain evidence="2 3">CSLK01-03</strain>
    </source>
</reference>
<evidence type="ECO:0000313" key="3">
    <source>
        <dbReference type="Proteomes" id="UP001233164"/>
    </source>
</evidence>
<organism evidence="2 3">
    <name type="scientific">Rhodococcus indonesiensis</name>
    <dbReference type="NCBI Taxonomy" id="3055869"/>
    <lineage>
        <taxon>Bacteria</taxon>
        <taxon>Bacillati</taxon>
        <taxon>Actinomycetota</taxon>
        <taxon>Actinomycetes</taxon>
        <taxon>Mycobacteriales</taxon>
        <taxon>Nocardiaceae</taxon>
        <taxon>Rhodococcus</taxon>
    </lineage>
</organism>
<dbReference type="InterPro" id="IPR035447">
    <property type="entry name" value="DNA_topo_I_N_sf"/>
</dbReference>
<dbReference type="SUPFAM" id="SSF55869">
    <property type="entry name" value="DNA topoisomerase I domain"/>
    <property type="match status" value="1"/>
</dbReference>
<evidence type="ECO:0000313" key="2">
    <source>
        <dbReference type="EMBL" id="MDM7488503.1"/>
    </source>
</evidence>
<comment type="caution">
    <text evidence="2">The sequence shown here is derived from an EMBL/GenBank/DDBJ whole genome shotgun (WGS) entry which is preliminary data.</text>
</comment>
<dbReference type="Pfam" id="PF21338">
    <property type="entry name" value="Top1B_N_bact"/>
    <property type="match status" value="1"/>
</dbReference>
<dbReference type="EMBL" id="JAUBOF010000023">
    <property type="protein sequence ID" value="MDM7488503.1"/>
    <property type="molecule type" value="Genomic_DNA"/>
</dbReference>
<feature type="non-terminal residue" evidence="2">
    <location>
        <position position="81"/>
    </location>
</feature>
<sequence>MRLRRSSTSGPGIRRVRRGRGFTYHDADGNRVTDEAVLARIDELVIPPAWRKVWICPRPDGHIQAVGIDAAGRRHRCPRPG</sequence>